<comment type="caution">
    <text evidence="1">The sequence shown here is derived from an EMBL/GenBank/DDBJ whole genome shotgun (WGS) entry which is preliminary data.</text>
</comment>
<name>A0A2W2AUY9_9ACTN</name>
<gene>
    <name evidence="1" type="ORF">C1I92_33130</name>
</gene>
<dbReference type="SUPFAM" id="SSF51658">
    <property type="entry name" value="Xylose isomerase-like"/>
    <property type="match status" value="1"/>
</dbReference>
<dbReference type="AlphaFoldDB" id="A0A2W2AUY9"/>
<dbReference type="InterPro" id="IPR036237">
    <property type="entry name" value="Xyl_isomerase-like_sf"/>
</dbReference>
<accession>A0A2W2AUY9</accession>
<protein>
    <submittedName>
        <fullName evidence="1">Inosose dehydratase</fullName>
    </submittedName>
</protein>
<evidence type="ECO:0000313" key="2">
    <source>
        <dbReference type="Proteomes" id="UP000248764"/>
    </source>
</evidence>
<keyword evidence="2" id="KW-1185">Reference proteome</keyword>
<reference evidence="1 2" key="1">
    <citation type="submission" date="2018-01" db="EMBL/GenBank/DDBJ databases">
        <title>Draft genome sequence of Jiangella sp. GTF31.</title>
        <authorList>
            <person name="Sahin N."/>
            <person name="Ay H."/>
            <person name="Saygin H."/>
        </authorList>
    </citation>
    <scope>NUCLEOTIDE SEQUENCE [LARGE SCALE GENOMIC DNA]</scope>
    <source>
        <strain evidence="1 2">GTF31</strain>
    </source>
</reference>
<sequence>GDGDLDIAAIVGDLEAAGYGGWYVLEQDAALPEAPEPGAGPVHDVRRSLDFLATVSSELPRVAR</sequence>
<dbReference type="Gene3D" id="3.20.20.150">
    <property type="entry name" value="Divalent-metal-dependent TIM barrel enzymes"/>
    <property type="match status" value="1"/>
</dbReference>
<dbReference type="Proteomes" id="UP000248764">
    <property type="component" value="Unassembled WGS sequence"/>
</dbReference>
<evidence type="ECO:0000313" key="1">
    <source>
        <dbReference type="EMBL" id="PZF79055.1"/>
    </source>
</evidence>
<organism evidence="1 2">
    <name type="scientific">Jiangella anatolica</name>
    <dbReference type="NCBI Taxonomy" id="2670374"/>
    <lineage>
        <taxon>Bacteria</taxon>
        <taxon>Bacillati</taxon>
        <taxon>Actinomycetota</taxon>
        <taxon>Actinomycetes</taxon>
        <taxon>Jiangellales</taxon>
        <taxon>Jiangellaceae</taxon>
        <taxon>Jiangella</taxon>
    </lineage>
</organism>
<feature type="non-terminal residue" evidence="1">
    <location>
        <position position="1"/>
    </location>
</feature>
<proteinExistence type="predicted"/>
<dbReference type="EMBL" id="POTW01000234">
    <property type="protein sequence ID" value="PZF79055.1"/>
    <property type="molecule type" value="Genomic_DNA"/>
</dbReference>